<dbReference type="Proteomes" id="UP000220797">
    <property type="component" value="Unassembled WGS sequence"/>
</dbReference>
<dbReference type="RefSeq" id="XP_028528252.1">
    <property type="nucleotide sequence ID" value="XM_028671617.1"/>
</dbReference>
<feature type="compositionally biased region" description="Low complexity" evidence="1">
    <location>
        <begin position="317"/>
        <end position="327"/>
    </location>
</feature>
<evidence type="ECO:0000313" key="2">
    <source>
        <dbReference type="EMBL" id="CRG95441.1"/>
    </source>
</evidence>
<feature type="region of interest" description="Disordered" evidence="1">
    <location>
        <begin position="273"/>
        <end position="299"/>
    </location>
</feature>
<dbReference type="OMA" id="YVTRPLY"/>
<dbReference type="VEuPathDB" id="PlasmoDB:PGAL8A_00021100"/>
<name>A0A1J1GSI1_PLAGA</name>
<feature type="region of interest" description="Disordered" evidence="1">
    <location>
        <begin position="317"/>
        <end position="396"/>
    </location>
</feature>
<evidence type="ECO:0000256" key="1">
    <source>
        <dbReference type="SAM" id="MobiDB-lite"/>
    </source>
</evidence>
<comment type="caution">
    <text evidence="2">The sequence shown here is derived from an EMBL/GenBank/DDBJ whole genome shotgun (WGS) entry which is preliminary data.</text>
</comment>
<accession>A0A1J1GSI1</accession>
<feature type="compositionally biased region" description="Acidic residues" evidence="1">
    <location>
        <begin position="328"/>
        <end position="360"/>
    </location>
</feature>
<dbReference type="EMBL" id="CVMV01000033">
    <property type="protein sequence ID" value="CRG95441.1"/>
    <property type="molecule type" value="Genomic_DNA"/>
</dbReference>
<organism evidence="2 3">
    <name type="scientific">Plasmodium gallinaceum</name>
    <dbReference type="NCBI Taxonomy" id="5849"/>
    <lineage>
        <taxon>Eukaryota</taxon>
        <taxon>Sar</taxon>
        <taxon>Alveolata</taxon>
        <taxon>Apicomplexa</taxon>
        <taxon>Aconoidasida</taxon>
        <taxon>Haemosporida</taxon>
        <taxon>Plasmodiidae</taxon>
        <taxon>Plasmodium</taxon>
        <taxon>Plasmodium (Haemamoeba)</taxon>
    </lineage>
</organism>
<sequence length="496" mass="58875">MNKIKTKNSVHKMEYCDTYISSYVDWVRDIFNSDVLLNVNFLNIENEKKEKKKRKLNQVEKIIKKSKIINEENSPNNVLIEETNNKDENNCYLKNTNFNESYKSTNFNIIESNNNKHNLNENYFINNNFNMINSSKKNSSSCDISEIDSEEDSYKETIEKNNNVDHSNIFNDNFKNLSEICNNLNKITPNKLNRDIILNENSNKIYNHRLNIIGDEVSNFLIYTSDKDDINNDNEEEIKSNNSIFISFNYDQFKKNVHLIEEIDKEFYSISKEEEKKQERKKEKSGKIVNNNSNNVSNNISFNNYIDDNINYNINANNNNNNNNNYNNDDDDDVDDNNNNNDDVDDNNNNNDYDDVDDNNNENKNEYNNNNNNNDDVDDNNNNNNDDDDDNNNPINFKKNEKIIKEENFSSNNNFLNNFCFWNIESDSYISRPLYVQNNNKKYFTFLEESEEMIKNYSSNQYSIKFVPRHLLYVLSQVASRIFFDPMYRKQLFFQF</sequence>
<dbReference type="OrthoDB" id="372835at2759"/>
<reference evidence="2" key="1">
    <citation type="submission" date="2015-04" db="EMBL/GenBank/DDBJ databases">
        <authorList>
            <consortium name="Pathogen Informatics"/>
        </authorList>
    </citation>
    <scope>NUCLEOTIDE SEQUENCE [LARGE SCALE GENOMIC DNA]</scope>
    <source>
        <strain evidence="2">8A</strain>
    </source>
</reference>
<keyword evidence="3" id="KW-1185">Reference proteome</keyword>
<feature type="compositionally biased region" description="Basic and acidic residues" evidence="1">
    <location>
        <begin position="273"/>
        <end position="286"/>
    </location>
</feature>
<feature type="compositionally biased region" description="Low complexity" evidence="1">
    <location>
        <begin position="288"/>
        <end position="299"/>
    </location>
</feature>
<dbReference type="AlphaFoldDB" id="A0A1J1GSI1"/>
<feature type="compositionally biased region" description="Acidic residues" evidence="1">
    <location>
        <begin position="375"/>
        <end position="391"/>
    </location>
</feature>
<protein>
    <submittedName>
        <fullName evidence="2">Uncharacterized protein</fullName>
    </submittedName>
</protein>
<dbReference type="GeneID" id="39728733"/>
<evidence type="ECO:0000313" key="3">
    <source>
        <dbReference type="Proteomes" id="UP000220797"/>
    </source>
</evidence>
<gene>
    <name evidence="2" type="ORF">PGAL8A_00021100</name>
</gene>
<proteinExistence type="predicted"/>